<dbReference type="AlphaFoldDB" id="A0A0E0K0G7"/>
<evidence type="ECO:0000313" key="4">
    <source>
        <dbReference type="Proteomes" id="UP000026962"/>
    </source>
</evidence>
<evidence type="ECO:0000313" key="3">
    <source>
        <dbReference type="EnsemblPlants" id="OPUNC02G16620.1"/>
    </source>
</evidence>
<evidence type="ECO:0000256" key="1">
    <source>
        <dbReference type="SAM" id="MobiDB-lite"/>
    </source>
</evidence>
<proteinExistence type="predicted"/>
<dbReference type="OMA" id="ATWICTH"/>
<dbReference type="GO" id="GO:0004843">
    <property type="term" value="F:cysteine-type deubiquitinase activity"/>
    <property type="evidence" value="ECO:0007669"/>
    <property type="project" value="TreeGrafter"/>
</dbReference>
<feature type="region of interest" description="Disordered" evidence="1">
    <location>
        <begin position="1"/>
        <end position="100"/>
    </location>
</feature>
<dbReference type="PANTHER" id="PTHR12931">
    <property type="entry name" value="UBIQUITIN THIOLESTERASE PROTEIN OTUB"/>
    <property type="match status" value="1"/>
</dbReference>
<dbReference type="InterPro" id="IPR019400">
    <property type="entry name" value="Peptidase_C65_otubain"/>
</dbReference>
<dbReference type="InterPro" id="IPR042467">
    <property type="entry name" value="Peptidase_C65_otubain_sub2"/>
</dbReference>
<dbReference type="GO" id="GO:0071108">
    <property type="term" value="P:protein K48-linked deubiquitination"/>
    <property type="evidence" value="ECO:0007669"/>
    <property type="project" value="TreeGrafter"/>
</dbReference>
<feature type="region of interest" description="Disordered" evidence="1">
    <location>
        <begin position="403"/>
        <end position="440"/>
    </location>
</feature>
<evidence type="ECO:0000259" key="2">
    <source>
        <dbReference type="PROSITE" id="PS50802"/>
    </source>
</evidence>
<dbReference type="GO" id="GO:0043130">
    <property type="term" value="F:ubiquitin binding"/>
    <property type="evidence" value="ECO:0007669"/>
    <property type="project" value="TreeGrafter"/>
</dbReference>
<protein>
    <recommendedName>
        <fullName evidence="2">OTU domain-containing protein</fullName>
    </recommendedName>
</protein>
<feature type="compositionally biased region" description="Basic and acidic residues" evidence="1">
    <location>
        <begin position="84"/>
        <end position="95"/>
    </location>
</feature>
<dbReference type="eggNOG" id="KOG3991">
    <property type="taxonomic scope" value="Eukaryota"/>
</dbReference>
<keyword evidence="4" id="KW-1185">Reference proteome</keyword>
<feature type="region of interest" description="Disordered" evidence="1">
    <location>
        <begin position="360"/>
        <end position="381"/>
    </location>
</feature>
<feature type="compositionally biased region" description="Basic and acidic residues" evidence="1">
    <location>
        <begin position="551"/>
        <end position="565"/>
    </location>
</feature>
<dbReference type="PANTHER" id="PTHR12931:SF37">
    <property type="entry name" value="OS02G0517600 PROTEIN"/>
    <property type="match status" value="1"/>
</dbReference>
<dbReference type="InterPro" id="IPR038765">
    <property type="entry name" value="Papain-like_cys_pep_sf"/>
</dbReference>
<feature type="region of interest" description="Disordered" evidence="1">
    <location>
        <begin position="458"/>
        <end position="537"/>
    </location>
</feature>
<dbReference type="Proteomes" id="UP000026962">
    <property type="component" value="Chromosome 2"/>
</dbReference>
<dbReference type="GO" id="GO:0005634">
    <property type="term" value="C:nucleus"/>
    <property type="evidence" value="ECO:0007669"/>
    <property type="project" value="TreeGrafter"/>
</dbReference>
<dbReference type="FunFam" id="1.20.1300.20:FF:000004">
    <property type="entry name" value="RNA-binding protein 8A"/>
    <property type="match status" value="1"/>
</dbReference>
<feature type="compositionally biased region" description="Basic and acidic residues" evidence="1">
    <location>
        <begin position="8"/>
        <end position="23"/>
    </location>
</feature>
<feature type="compositionally biased region" description="Pro residues" evidence="1">
    <location>
        <begin position="476"/>
        <end position="488"/>
    </location>
</feature>
<dbReference type="SUPFAM" id="SSF54001">
    <property type="entry name" value="Cysteine proteinases"/>
    <property type="match status" value="2"/>
</dbReference>
<dbReference type="CDD" id="cd22749">
    <property type="entry name" value="Otubain_C65"/>
    <property type="match status" value="2"/>
</dbReference>
<reference evidence="3" key="2">
    <citation type="submission" date="2018-05" db="EMBL/GenBank/DDBJ databases">
        <title>OpunRS2 (Oryza punctata Reference Sequence Version 2).</title>
        <authorList>
            <person name="Zhang J."/>
            <person name="Kudrna D."/>
            <person name="Lee S."/>
            <person name="Talag J."/>
            <person name="Welchert J."/>
            <person name="Wing R.A."/>
        </authorList>
    </citation>
    <scope>NUCLEOTIDE SEQUENCE [LARGE SCALE GENOMIC DNA]</scope>
</reference>
<name>A0A0E0K0G7_ORYPU</name>
<reference evidence="3" key="1">
    <citation type="submission" date="2015-04" db="UniProtKB">
        <authorList>
            <consortium name="EnsemblPlants"/>
        </authorList>
    </citation>
    <scope>IDENTIFICATION</scope>
</reference>
<dbReference type="Gene3D" id="1.20.1300.20">
    <property type="entry name" value="Peptidase C65 Otubain, subdomain 2"/>
    <property type="match status" value="2"/>
</dbReference>
<dbReference type="STRING" id="4537.A0A0E0K0G7"/>
<accession>A0A0E0K0G7</accession>
<feature type="region of interest" description="Disordered" evidence="1">
    <location>
        <begin position="549"/>
        <end position="600"/>
    </location>
</feature>
<dbReference type="EnsemblPlants" id="OPUNC02G16620.1">
    <property type="protein sequence ID" value="OPUNC02G16620.1"/>
    <property type="gene ID" value="OPUNC02G16620"/>
</dbReference>
<sequence>MGAAQAKDAAHGHGRDQRRREPQGSRSRAAAAAQGGAVVPPPPPSSADRRTQQPGDGGRGRGTRGSSSAAAAVDRKGKKQISASDDRKQLSDRKGQQLNCPSQLIVPESIPHVFHKKIPMEDAVYHNFTNIDDALQRPEVCLRLNFLDRDYSEFRPVVPDGECFYRSFIFSYLEQAVDRIDTCHEDRLLAAVRELAGRAEHFQWASEYSRRCEAFERLIEKIKGWKRMRDYPTSRVSYNSGEFLLEFFSNYDTTDDIFAFLRLAAATWMCTYRRKFERRVIPLGEGRGLEDWCSTLVIPPQVPAYWIIIRALAEALRVAVQVENVNNGSSENTHYNAIHGTPHVTLLHIDDKYDILYPFPQGEDDSAAETSSGRAGQGWRGSESEQLVVRLLFCSQEEPLAGQHGLSPFQSPGTAQAKPHRAQANPALAHNPEPHQAQTNPALAHEPNLNFHPYRRETKARGQQKRAQGGSAASRPPRPPCPPLPPLREPGDGGRGRGTTDAGSSPGVAAGDRKGKKKVDECSSSDAPRSPALSDEVEDAIVEIQRVMAQGKKDEEKSHPVKEKLLGSSTRAANQGHAKKKLSDGKGRQPNYSNRSHVDHKKIPMEEALNHYFGTINNAIQQREVALYLTDLDTRYSEFRPVHRDGECFYRSFMFSYLEQVVERVDTREEDRLLDAVRKLATRAERLQWTSEFSQRHKAFETLIEKIKGWKSMWERPTSTISYDRRDLLLELFSNYDTTEDIFAFLRLAAAIWICTHKTMYERHVTGLGEGHSLEDWCSTQVIPPGVHADDVVMTALSRALGVAIRVENTLDGTTKDLLSAALQLARPASSTNFRSIEDIYHIARETPRVILVHTYSHFDILYPFPPAASSAAFNQLRPPRQGRQGIVGGIQLHHDPAAVTSSRGDGQGEGDPAGSSSRRAARASCFHFCIRGGSKKRLD</sequence>
<feature type="domain" description="OTU" evidence="2">
    <location>
        <begin position="152"/>
        <end position="359"/>
    </location>
</feature>
<feature type="compositionally biased region" description="Low complexity" evidence="1">
    <location>
        <begin position="24"/>
        <end position="38"/>
    </location>
</feature>
<dbReference type="Gramene" id="OPUNC02G16620.1">
    <property type="protein sequence ID" value="OPUNC02G16620.1"/>
    <property type="gene ID" value="OPUNC02G16620"/>
</dbReference>
<dbReference type="Pfam" id="PF10275">
    <property type="entry name" value="Peptidase_C65"/>
    <property type="match status" value="2"/>
</dbReference>
<dbReference type="InterPro" id="IPR003323">
    <property type="entry name" value="OTU_dom"/>
</dbReference>
<feature type="domain" description="OTU" evidence="2">
    <location>
        <begin position="637"/>
        <end position="865"/>
    </location>
</feature>
<organism evidence="3">
    <name type="scientific">Oryza punctata</name>
    <name type="common">Red rice</name>
    <dbReference type="NCBI Taxonomy" id="4537"/>
    <lineage>
        <taxon>Eukaryota</taxon>
        <taxon>Viridiplantae</taxon>
        <taxon>Streptophyta</taxon>
        <taxon>Embryophyta</taxon>
        <taxon>Tracheophyta</taxon>
        <taxon>Spermatophyta</taxon>
        <taxon>Magnoliopsida</taxon>
        <taxon>Liliopsida</taxon>
        <taxon>Poales</taxon>
        <taxon>Poaceae</taxon>
        <taxon>BOP clade</taxon>
        <taxon>Oryzoideae</taxon>
        <taxon>Oryzeae</taxon>
        <taxon>Oryzinae</taxon>
        <taxon>Oryza</taxon>
    </lineage>
</organism>
<feature type="region of interest" description="Disordered" evidence="1">
    <location>
        <begin position="898"/>
        <end position="922"/>
    </location>
</feature>
<dbReference type="PROSITE" id="PS50802">
    <property type="entry name" value="OTU"/>
    <property type="match status" value="2"/>
</dbReference>